<keyword evidence="2" id="KW-1185">Reference proteome</keyword>
<protein>
    <submittedName>
        <fullName evidence="1">Uncharacterized protein</fullName>
    </submittedName>
</protein>
<proteinExistence type="predicted"/>
<organism evidence="1 2">
    <name type="scientific">Pseudopedobacter beijingensis</name>
    <dbReference type="NCBI Taxonomy" id="1207056"/>
    <lineage>
        <taxon>Bacteria</taxon>
        <taxon>Pseudomonadati</taxon>
        <taxon>Bacteroidota</taxon>
        <taxon>Sphingobacteriia</taxon>
        <taxon>Sphingobacteriales</taxon>
        <taxon>Sphingobacteriaceae</taxon>
        <taxon>Pseudopedobacter</taxon>
    </lineage>
</organism>
<comment type="caution">
    <text evidence="1">The sequence shown here is derived from an EMBL/GenBank/DDBJ whole genome shotgun (WGS) entry which is preliminary data.</text>
</comment>
<reference evidence="2" key="1">
    <citation type="journal article" date="2019" name="Int. J. Syst. Evol. Microbiol.">
        <title>The Global Catalogue of Microorganisms (GCM) 10K type strain sequencing project: providing services to taxonomists for standard genome sequencing and annotation.</title>
        <authorList>
            <consortium name="The Broad Institute Genomics Platform"/>
            <consortium name="The Broad Institute Genome Sequencing Center for Infectious Disease"/>
            <person name="Wu L."/>
            <person name="Ma J."/>
        </authorList>
    </citation>
    <scope>NUCLEOTIDE SEQUENCE [LARGE SCALE GENOMIC DNA]</scope>
    <source>
        <strain evidence="2">CCUG 53762</strain>
    </source>
</reference>
<evidence type="ECO:0000313" key="2">
    <source>
        <dbReference type="Proteomes" id="UP001597118"/>
    </source>
</evidence>
<dbReference type="Proteomes" id="UP001597118">
    <property type="component" value="Unassembled WGS sequence"/>
</dbReference>
<gene>
    <name evidence="1" type="ORF">ACFSAH_06985</name>
</gene>
<accession>A0ABW4IC68</accession>
<dbReference type="EMBL" id="JBHUDG010000005">
    <property type="protein sequence ID" value="MFD1629612.1"/>
    <property type="molecule type" value="Genomic_DNA"/>
</dbReference>
<sequence>MPKIQNLQQLRAEIQVLRQKKIEQELYFSQKKESLQEAVRSPFKFARKMVNFFSGGKANEIQADWTTAMLRFAIPFLLNKTLLKGKGGIIKSAIALISQKAINPSLFNQATISGLVDKVSGWVSNILPGRKKKEVDYGIPPDSETS</sequence>
<name>A0ABW4IC68_9SPHI</name>
<evidence type="ECO:0000313" key="1">
    <source>
        <dbReference type="EMBL" id="MFD1629612.1"/>
    </source>
</evidence>
<dbReference type="RefSeq" id="WP_379661990.1">
    <property type="nucleotide sequence ID" value="NZ_JBHUDG010000005.1"/>
</dbReference>